<accession>A0ABR2QVU9</accession>
<feature type="domain" description="NB-ARC" evidence="6">
    <location>
        <begin position="166"/>
        <end position="326"/>
    </location>
</feature>
<evidence type="ECO:0000256" key="3">
    <source>
        <dbReference type="ARBA" id="ARBA00022741"/>
    </source>
</evidence>
<dbReference type="Gene3D" id="1.10.10.10">
    <property type="entry name" value="Winged helix-like DNA-binding domain superfamily/Winged helix DNA-binding domain"/>
    <property type="match status" value="1"/>
</dbReference>
<dbReference type="SUPFAM" id="SSF52540">
    <property type="entry name" value="P-loop containing nucleoside triphosphate hydrolases"/>
    <property type="match status" value="1"/>
</dbReference>
<evidence type="ECO:0000256" key="1">
    <source>
        <dbReference type="ARBA" id="ARBA00022614"/>
    </source>
</evidence>
<dbReference type="InterPro" id="IPR050905">
    <property type="entry name" value="Plant_NBS-LRR"/>
</dbReference>
<sequence>MAGEFCLAAASNAVGTLIVDYVVKPIERRFRYLFGFPKLVRDFRQQQKNLNREQTRVNEDVKEAKLQIQTQEIEDYVNEWLTDAETGLEDAQSLDSRIEENKRCFRWCPNWSWRYGLSKEIEKKIEDISKLVKDSHFERIGHRAELPVLELLPSEGIVISKSSTAAFNKIMEALEDNNIKMIGVWGMGGVGKTTLVKLVGSEVKGFDQVIFVTVSATPDNEKIQNKIADAIDLKFVKNTEEGKAAELWSRLKDRKFLIILDDLWNEWNDDADLKKIGIPLAENEKGCTIILTTRRRTVCESIKCQVTIPIDVLNGDEAWALFRMKAELDQKILSRDIVEEAKKVAQECEGLPVAIVTVASALKDTQTRKGWELARRKLESSKLPEISNIEEKEVENAYRCIKMSFDYLRKETTKRCFLFCALYPEDHSILVEDLVRYAWSLKLYGMADSVEDVRIQVSEAIKFLKESCLLLEDEHEDEYKDEDVGVLSYMI</sequence>
<keyword evidence="1" id="KW-0433">Leucine-rich repeat</keyword>
<keyword evidence="3" id="KW-0547">Nucleotide-binding</keyword>
<dbReference type="InterPro" id="IPR042197">
    <property type="entry name" value="Apaf_helical"/>
</dbReference>
<proteinExistence type="predicted"/>
<dbReference type="InterPro" id="IPR002182">
    <property type="entry name" value="NB-ARC"/>
</dbReference>
<dbReference type="Gene3D" id="1.10.8.430">
    <property type="entry name" value="Helical domain of apoptotic protease-activating factors"/>
    <property type="match status" value="1"/>
</dbReference>
<evidence type="ECO:0000313" key="7">
    <source>
        <dbReference type="EMBL" id="KAK9004781.1"/>
    </source>
</evidence>
<evidence type="ECO:0000256" key="5">
    <source>
        <dbReference type="ARBA" id="ARBA00022840"/>
    </source>
</evidence>
<evidence type="ECO:0000259" key="6">
    <source>
        <dbReference type="Pfam" id="PF00931"/>
    </source>
</evidence>
<dbReference type="PRINTS" id="PR00364">
    <property type="entry name" value="DISEASERSIST"/>
</dbReference>
<keyword evidence="4" id="KW-0611">Plant defense</keyword>
<organism evidence="7 8">
    <name type="scientific">Hibiscus sabdariffa</name>
    <name type="common">roselle</name>
    <dbReference type="NCBI Taxonomy" id="183260"/>
    <lineage>
        <taxon>Eukaryota</taxon>
        <taxon>Viridiplantae</taxon>
        <taxon>Streptophyta</taxon>
        <taxon>Embryophyta</taxon>
        <taxon>Tracheophyta</taxon>
        <taxon>Spermatophyta</taxon>
        <taxon>Magnoliopsida</taxon>
        <taxon>eudicotyledons</taxon>
        <taxon>Gunneridae</taxon>
        <taxon>Pentapetalae</taxon>
        <taxon>rosids</taxon>
        <taxon>malvids</taxon>
        <taxon>Malvales</taxon>
        <taxon>Malvaceae</taxon>
        <taxon>Malvoideae</taxon>
        <taxon>Hibiscus</taxon>
    </lineage>
</organism>
<keyword evidence="8" id="KW-1185">Reference proteome</keyword>
<evidence type="ECO:0000313" key="8">
    <source>
        <dbReference type="Proteomes" id="UP001396334"/>
    </source>
</evidence>
<comment type="caution">
    <text evidence="7">The sequence shown here is derived from an EMBL/GenBank/DDBJ whole genome shotgun (WGS) entry which is preliminary data.</text>
</comment>
<dbReference type="PANTHER" id="PTHR33463">
    <property type="entry name" value="NB-ARC DOMAIN-CONTAINING PROTEIN-RELATED"/>
    <property type="match status" value="1"/>
</dbReference>
<dbReference type="EMBL" id="JBBPBN010000030">
    <property type="protein sequence ID" value="KAK9004781.1"/>
    <property type="molecule type" value="Genomic_DNA"/>
</dbReference>
<name>A0ABR2QVU9_9ROSI</name>
<keyword evidence="5" id="KW-0067">ATP-binding</keyword>
<evidence type="ECO:0000256" key="4">
    <source>
        <dbReference type="ARBA" id="ARBA00022821"/>
    </source>
</evidence>
<dbReference type="PANTHER" id="PTHR33463:SF203">
    <property type="entry name" value="AAA+ ATPASE DOMAIN-CONTAINING PROTEIN"/>
    <property type="match status" value="1"/>
</dbReference>
<dbReference type="Proteomes" id="UP001396334">
    <property type="component" value="Unassembled WGS sequence"/>
</dbReference>
<gene>
    <name evidence="7" type="ORF">V6N11_042237</name>
</gene>
<dbReference type="InterPro" id="IPR027417">
    <property type="entry name" value="P-loop_NTPase"/>
</dbReference>
<reference evidence="7 8" key="1">
    <citation type="journal article" date="2024" name="G3 (Bethesda)">
        <title>Genome assembly of Hibiscus sabdariffa L. provides insights into metabolisms of medicinal natural products.</title>
        <authorList>
            <person name="Kim T."/>
        </authorList>
    </citation>
    <scope>NUCLEOTIDE SEQUENCE [LARGE SCALE GENOMIC DNA]</scope>
    <source>
        <strain evidence="7">TK-2024</strain>
        <tissue evidence="7">Old leaves</tissue>
    </source>
</reference>
<keyword evidence="2" id="KW-0677">Repeat</keyword>
<dbReference type="InterPro" id="IPR036388">
    <property type="entry name" value="WH-like_DNA-bd_sf"/>
</dbReference>
<dbReference type="Gene3D" id="3.40.50.300">
    <property type="entry name" value="P-loop containing nucleotide triphosphate hydrolases"/>
    <property type="match status" value="1"/>
</dbReference>
<dbReference type="Pfam" id="PF00931">
    <property type="entry name" value="NB-ARC"/>
    <property type="match status" value="1"/>
</dbReference>
<evidence type="ECO:0000256" key="2">
    <source>
        <dbReference type="ARBA" id="ARBA00022737"/>
    </source>
</evidence>
<protein>
    <recommendedName>
        <fullName evidence="6">NB-ARC domain-containing protein</fullName>
    </recommendedName>
</protein>